<dbReference type="Proteomes" id="UP000298246">
    <property type="component" value="Unassembled WGS sequence"/>
</dbReference>
<gene>
    <name evidence="2" type="ORF">B5M42_12575</name>
</gene>
<dbReference type="Pfam" id="PF13028">
    <property type="entry name" value="DUF3889"/>
    <property type="match status" value="1"/>
</dbReference>
<keyword evidence="3" id="KW-1185">Reference proteome</keyword>
<name>A0A4Y8Q0R1_9BACL</name>
<keyword evidence="1" id="KW-0732">Signal</keyword>
<reference evidence="2 3" key="1">
    <citation type="submission" date="2017-03" db="EMBL/GenBank/DDBJ databases">
        <title>Isolation of Levoglucosan Utilizing Bacteria.</title>
        <authorList>
            <person name="Arya A.S."/>
        </authorList>
    </citation>
    <scope>NUCLEOTIDE SEQUENCE [LARGE SCALE GENOMIC DNA]</scope>
    <source>
        <strain evidence="2 3">MEC069</strain>
    </source>
</reference>
<dbReference type="InterPro" id="IPR024987">
    <property type="entry name" value="DUF3889"/>
</dbReference>
<dbReference type="Gene3D" id="3.10.450.390">
    <property type="entry name" value="Protein of unknown function DUF3889"/>
    <property type="match status" value="1"/>
</dbReference>
<dbReference type="AlphaFoldDB" id="A0A4Y8Q0R1"/>
<feature type="signal peptide" evidence="1">
    <location>
        <begin position="1"/>
        <end position="30"/>
    </location>
</feature>
<comment type="caution">
    <text evidence="2">The sequence shown here is derived from an EMBL/GenBank/DDBJ whole genome shotgun (WGS) entry which is preliminary data.</text>
</comment>
<organism evidence="2 3">
    <name type="scientific">Paenibacillus athensensis</name>
    <dbReference type="NCBI Taxonomy" id="1967502"/>
    <lineage>
        <taxon>Bacteria</taxon>
        <taxon>Bacillati</taxon>
        <taxon>Bacillota</taxon>
        <taxon>Bacilli</taxon>
        <taxon>Bacillales</taxon>
        <taxon>Paenibacillaceae</taxon>
        <taxon>Paenibacillus</taxon>
    </lineage>
</organism>
<feature type="chain" id="PRO_5021386754" description="DUF3889 domain-containing protein" evidence="1">
    <location>
        <begin position="31"/>
        <end position="192"/>
    </location>
</feature>
<sequence length="192" mass="20200">MRLNARLNRRLAAAVLLAAAWGLPAPVAGAREPELAGPLRAGPAVAAAPTQSEAAVGAAQTLAERVGAAPCCAAAAEAAAGGWPAPAGAGGGAAGGDNDSGAFKAPAADPDPDYAMWSRMAFKEARKLYTLLDYQYLGRAPVAPGVDQRQFRFWVRRHKQEFPLIVTIRYNPVTKKVFSVHMEKEQRRGVPT</sequence>
<dbReference type="RefSeq" id="WP_134753324.1">
    <property type="nucleotide sequence ID" value="NZ_MYFO02000002.1"/>
</dbReference>
<protein>
    <recommendedName>
        <fullName evidence="4">DUF3889 domain-containing protein</fullName>
    </recommendedName>
</protein>
<evidence type="ECO:0000256" key="1">
    <source>
        <dbReference type="SAM" id="SignalP"/>
    </source>
</evidence>
<dbReference type="OrthoDB" id="2377048at2"/>
<accession>A0A4Y8Q0R1</accession>
<evidence type="ECO:0008006" key="4">
    <source>
        <dbReference type="Google" id="ProtNLM"/>
    </source>
</evidence>
<evidence type="ECO:0000313" key="2">
    <source>
        <dbReference type="EMBL" id="TFE87277.1"/>
    </source>
</evidence>
<proteinExistence type="predicted"/>
<dbReference type="EMBL" id="MYFO01000014">
    <property type="protein sequence ID" value="TFE87277.1"/>
    <property type="molecule type" value="Genomic_DNA"/>
</dbReference>
<evidence type="ECO:0000313" key="3">
    <source>
        <dbReference type="Proteomes" id="UP000298246"/>
    </source>
</evidence>